<evidence type="ECO:0000313" key="5">
    <source>
        <dbReference type="EMBL" id="RDD65384.1"/>
    </source>
</evidence>
<dbReference type="Proteomes" id="UP000253977">
    <property type="component" value="Unassembled WGS sequence"/>
</dbReference>
<comment type="caution">
    <text evidence="5">The sequence shown here is derived from an EMBL/GenBank/DDBJ whole genome shotgun (WGS) entry which is preliminary data.</text>
</comment>
<proteinExistence type="predicted"/>
<dbReference type="InterPro" id="IPR036390">
    <property type="entry name" value="WH_DNA-bd_sf"/>
</dbReference>
<name>A0A369TL35_9RHOB</name>
<dbReference type="PANTHER" id="PTHR33204:SF18">
    <property type="entry name" value="TRANSCRIPTIONAL REGULATORY PROTEIN"/>
    <property type="match status" value="1"/>
</dbReference>
<evidence type="ECO:0000259" key="4">
    <source>
        <dbReference type="PROSITE" id="PS51118"/>
    </source>
</evidence>
<dbReference type="EMBL" id="QPMK01000012">
    <property type="protein sequence ID" value="RDD65384.1"/>
    <property type="molecule type" value="Genomic_DNA"/>
</dbReference>
<dbReference type="Gene3D" id="1.10.10.10">
    <property type="entry name" value="Winged helix-like DNA-binding domain superfamily/Winged helix DNA-binding domain"/>
    <property type="match status" value="1"/>
</dbReference>
<reference evidence="5 6" key="1">
    <citation type="submission" date="2018-07" db="EMBL/GenBank/DDBJ databases">
        <title>Thalassococcus profundi sp. nov., a marine bacterium isolated from deep seawater of Okinawa Trough.</title>
        <authorList>
            <person name="Yu M."/>
        </authorList>
    </citation>
    <scope>NUCLEOTIDE SEQUENCE [LARGE SCALE GENOMIC DNA]</scope>
    <source>
        <strain evidence="5 6">WRAS1</strain>
    </source>
</reference>
<dbReference type="PANTHER" id="PTHR33204">
    <property type="entry name" value="TRANSCRIPTIONAL REGULATOR, MARR FAMILY"/>
    <property type="match status" value="1"/>
</dbReference>
<evidence type="ECO:0000313" key="6">
    <source>
        <dbReference type="Proteomes" id="UP000253977"/>
    </source>
</evidence>
<dbReference type="InterPro" id="IPR002577">
    <property type="entry name" value="HTH_HxlR"/>
</dbReference>
<keyword evidence="6" id="KW-1185">Reference proteome</keyword>
<sequence length="232" mass="26523">MTNASYKQFYPVAMAAEVLCTRWTVILLRELVAGSSRFNELRRGVPRMSPALLSKRLSELEAAGVVKRERLTETPEVEAYALTQAGRDLQPVIEAIGMWGQKWVETEPSLENLDPELLMWEMRRNLDTTPVPDQRVVIEFIYPELPESQRKWWLIVEPDRTVDLCHIDPGFDVDLYATVDLRTMTEIWMGLWSVADAVDRDALLLVGSSDLIRSMQTWLGLSPFAQQEKLAS</sequence>
<accession>A0A369TL35</accession>
<evidence type="ECO:0000256" key="1">
    <source>
        <dbReference type="ARBA" id="ARBA00023015"/>
    </source>
</evidence>
<dbReference type="RefSeq" id="WP_114511695.1">
    <property type="nucleotide sequence ID" value="NZ_QPMK01000012.1"/>
</dbReference>
<keyword evidence="2" id="KW-0238">DNA-binding</keyword>
<protein>
    <submittedName>
        <fullName evidence="5">Transcriptional regulator</fullName>
    </submittedName>
</protein>
<feature type="domain" description="HTH hxlR-type" evidence="4">
    <location>
        <begin position="10"/>
        <end position="108"/>
    </location>
</feature>
<dbReference type="InterPro" id="IPR036527">
    <property type="entry name" value="SCP2_sterol-bd_dom_sf"/>
</dbReference>
<dbReference type="Pfam" id="PF01638">
    <property type="entry name" value="HxlR"/>
    <property type="match status" value="1"/>
</dbReference>
<organism evidence="5 6">
    <name type="scientific">Thalassococcus profundi</name>
    <dbReference type="NCBI Taxonomy" id="2282382"/>
    <lineage>
        <taxon>Bacteria</taxon>
        <taxon>Pseudomonadati</taxon>
        <taxon>Pseudomonadota</taxon>
        <taxon>Alphaproteobacteria</taxon>
        <taxon>Rhodobacterales</taxon>
        <taxon>Roseobacteraceae</taxon>
        <taxon>Thalassococcus</taxon>
    </lineage>
</organism>
<dbReference type="PROSITE" id="PS51118">
    <property type="entry name" value="HTH_HXLR"/>
    <property type="match status" value="1"/>
</dbReference>
<keyword evidence="1" id="KW-0805">Transcription regulation</keyword>
<evidence type="ECO:0000256" key="3">
    <source>
        <dbReference type="ARBA" id="ARBA00023163"/>
    </source>
</evidence>
<dbReference type="SUPFAM" id="SSF55718">
    <property type="entry name" value="SCP-like"/>
    <property type="match status" value="1"/>
</dbReference>
<dbReference type="AlphaFoldDB" id="A0A369TL35"/>
<evidence type="ECO:0000256" key="2">
    <source>
        <dbReference type="ARBA" id="ARBA00023125"/>
    </source>
</evidence>
<dbReference type="OrthoDB" id="9782219at2"/>
<keyword evidence="3" id="KW-0804">Transcription</keyword>
<dbReference type="GO" id="GO:0003677">
    <property type="term" value="F:DNA binding"/>
    <property type="evidence" value="ECO:0007669"/>
    <property type="project" value="UniProtKB-KW"/>
</dbReference>
<gene>
    <name evidence="5" type="ORF">DU478_14515</name>
</gene>
<dbReference type="InterPro" id="IPR036388">
    <property type="entry name" value="WH-like_DNA-bd_sf"/>
</dbReference>
<dbReference type="SUPFAM" id="SSF46785">
    <property type="entry name" value="Winged helix' DNA-binding domain"/>
    <property type="match status" value="1"/>
</dbReference>